<evidence type="ECO:0000313" key="9">
    <source>
        <dbReference type="Proteomes" id="UP000000467"/>
    </source>
</evidence>
<dbReference type="InterPro" id="IPR011701">
    <property type="entry name" value="MFS"/>
</dbReference>
<dbReference type="InterPro" id="IPR000849">
    <property type="entry name" value="Sugar_P_transporter"/>
</dbReference>
<dbReference type="PIRSF" id="PIRSF002808">
    <property type="entry name" value="Hexose_phosphate_transp"/>
    <property type="match status" value="1"/>
</dbReference>
<feature type="transmembrane region" description="Helical" evidence="6">
    <location>
        <begin position="357"/>
        <end position="377"/>
    </location>
</feature>
<evidence type="ECO:0000256" key="5">
    <source>
        <dbReference type="ARBA" id="ARBA00023136"/>
    </source>
</evidence>
<feature type="transmembrane region" description="Helical" evidence="6">
    <location>
        <begin position="233"/>
        <end position="255"/>
    </location>
</feature>
<dbReference type="InterPro" id="IPR020846">
    <property type="entry name" value="MFS_dom"/>
</dbReference>
<name>K4LFE3_THEPS</name>
<evidence type="ECO:0000256" key="1">
    <source>
        <dbReference type="ARBA" id="ARBA00004651"/>
    </source>
</evidence>
<feature type="domain" description="Major facilitator superfamily (MFS) profile" evidence="7">
    <location>
        <begin position="18"/>
        <end position="418"/>
    </location>
</feature>
<keyword evidence="5 6" id="KW-0472">Membrane</keyword>
<evidence type="ECO:0000256" key="4">
    <source>
        <dbReference type="ARBA" id="ARBA00022989"/>
    </source>
</evidence>
<feature type="transmembrane region" description="Helical" evidence="6">
    <location>
        <begin position="267"/>
        <end position="287"/>
    </location>
</feature>
<dbReference type="HOGENOM" id="CLU_001265_62_1_9"/>
<feature type="transmembrane region" description="Helical" evidence="6">
    <location>
        <begin position="146"/>
        <end position="168"/>
    </location>
</feature>
<dbReference type="InterPro" id="IPR051337">
    <property type="entry name" value="OPA_Antiporter"/>
</dbReference>
<dbReference type="PANTHER" id="PTHR43826:SF3">
    <property type="entry name" value="GLUCOSE-6-PHOSPHATE EXCHANGER SLC37A4"/>
    <property type="match status" value="1"/>
</dbReference>
<organism evidence="8 9">
    <name type="scientific">Thermacetogenium phaeum (strain ATCC BAA-254 / DSM 26808 / PB)</name>
    <dbReference type="NCBI Taxonomy" id="1089553"/>
    <lineage>
        <taxon>Bacteria</taxon>
        <taxon>Bacillati</taxon>
        <taxon>Bacillota</taxon>
        <taxon>Clostridia</taxon>
        <taxon>Thermoanaerobacterales</taxon>
        <taxon>Thermoanaerobacteraceae</taxon>
        <taxon>Thermacetogenium</taxon>
    </lineage>
</organism>
<proteinExistence type="predicted"/>
<gene>
    <name evidence="8" type="ordered locus">Tph_c04730</name>
</gene>
<feature type="transmembrane region" description="Helical" evidence="6">
    <location>
        <begin position="299"/>
        <end position="318"/>
    </location>
</feature>
<dbReference type="AlphaFoldDB" id="K4LFE3"/>
<dbReference type="eggNOG" id="COG2271">
    <property type="taxonomic scope" value="Bacteria"/>
</dbReference>
<dbReference type="Gene3D" id="1.20.1250.20">
    <property type="entry name" value="MFS general substrate transporter like domains"/>
    <property type="match status" value="2"/>
</dbReference>
<dbReference type="GO" id="GO:0005886">
    <property type="term" value="C:plasma membrane"/>
    <property type="evidence" value="ECO:0007669"/>
    <property type="project" value="UniProtKB-SubCell"/>
</dbReference>
<evidence type="ECO:0000313" key="8">
    <source>
        <dbReference type="EMBL" id="AFV10715.1"/>
    </source>
</evidence>
<dbReference type="KEGG" id="tpz:Tph_c04730"/>
<feature type="transmembrane region" description="Helical" evidence="6">
    <location>
        <begin position="174"/>
        <end position="192"/>
    </location>
</feature>
<feature type="transmembrane region" description="Helical" evidence="6">
    <location>
        <begin position="85"/>
        <end position="107"/>
    </location>
</feature>
<protein>
    <submittedName>
        <fullName evidence="8">MFS-1 transporter</fullName>
    </submittedName>
</protein>
<dbReference type="GO" id="GO:0061513">
    <property type="term" value="F:glucose 6-phosphate:phosphate antiporter activity"/>
    <property type="evidence" value="ECO:0007669"/>
    <property type="project" value="TreeGrafter"/>
</dbReference>
<dbReference type="PANTHER" id="PTHR43826">
    <property type="entry name" value="GLUCOSE-6-PHOSPHATE EXCHANGER SLC37A4"/>
    <property type="match status" value="1"/>
</dbReference>
<dbReference type="PROSITE" id="PS50850">
    <property type="entry name" value="MFS"/>
    <property type="match status" value="1"/>
</dbReference>
<keyword evidence="2" id="KW-0813">Transport</keyword>
<comment type="subcellular location">
    <subcellularLocation>
        <location evidence="1">Cell membrane</location>
        <topology evidence="1">Multi-pass membrane protein</topology>
    </subcellularLocation>
</comment>
<dbReference type="SUPFAM" id="SSF103473">
    <property type="entry name" value="MFS general substrate transporter"/>
    <property type="match status" value="1"/>
</dbReference>
<evidence type="ECO:0000256" key="3">
    <source>
        <dbReference type="ARBA" id="ARBA00022692"/>
    </source>
</evidence>
<feature type="transmembrane region" description="Helical" evidence="6">
    <location>
        <begin position="397"/>
        <end position="414"/>
    </location>
</feature>
<dbReference type="RefSeq" id="WP_015049633.1">
    <property type="nucleotide sequence ID" value="NC_018870.1"/>
</dbReference>
<accession>K4LFE3</accession>
<keyword evidence="3 6" id="KW-0812">Transmembrane</keyword>
<dbReference type="GO" id="GO:0035435">
    <property type="term" value="P:phosphate ion transmembrane transport"/>
    <property type="evidence" value="ECO:0007669"/>
    <property type="project" value="TreeGrafter"/>
</dbReference>
<reference evidence="8 9" key="1">
    <citation type="journal article" date="2012" name="BMC Genomics">
        <title>Genome-guided analysis of physiological and morphological traits of the fermentative acetate oxidizer Thermacetogenium phaeum.</title>
        <authorList>
            <person name="Oehler D."/>
            <person name="Poehlein A."/>
            <person name="Leimbach A."/>
            <person name="Muller N."/>
            <person name="Daniel R."/>
            <person name="Gottschalk G."/>
            <person name="Schink B."/>
        </authorList>
    </citation>
    <scope>NUCLEOTIDE SEQUENCE [LARGE SCALE GENOMIC DNA]</scope>
    <source>
        <strain evidence="9">ATCC BAA-254 / DSM 26808 / PB</strain>
    </source>
</reference>
<feature type="transmembrane region" description="Helical" evidence="6">
    <location>
        <begin position="12"/>
        <end position="34"/>
    </location>
</feature>
<dbReference type="Proteomes" id="UP000000467">
    <property type="component" value="Chromosome"/>
</dbReference>
<evidence type="ECO:0000259" key="7">
    <source>
        <dbReference type="PROSITE" id="PS50850"/>
    </source>
</evidence>
<dbReference type="InterPro" id="IPR036259">
    <property type="entry name" value="MFS_trans_sf"/>
</dbReference>
<evidence type="ECO:0000256" key="2">
    <source>
        <dbReference type="ARBA" id="ARBA00022448"/>
    </source>
</evidence>
<sequence length="428" mass="45899">MNSNSNAVKTAGAYRWLIWSVMALSYIVVFFHRMAAGVVRDDLMEAFHISATTFANLGATYFYAYMIMQIPVGVLADTWGARKTVTAGTVLAGIGSILFGLAPGVLLAFLGRLLVGIGVSVVFVCILKIISVWFRPEEFSTMSGITSFTGNLGGVLAQTPLALMVAAFTWRNTFMAIGLATLLIALLCYLIIRDYPAEAGPAAAGGKNKAQAEKLTAASFIQVLTNRHTWPGFFLFAGFFGSYVSFTGTWGVTYLMSVYGMSKNAAANYALVATIGLMVGSVLIGVISDRIQSRKKPMLLFGFIYLATWALLVFVNGGKPPEGILYPLLFMMGFCCATFILSFAVAKEVNPPQIAGVSTAAVNTGGFLGAALLPAIMGMYLDRAEGLAATALYHNTFMYGFIAVVIGTLCILLIKETGCKNIWQSLRK</sequence>
<keyword evidence="4 6" id="KW-1133">Transmembrane helix</keyword>
<dbReference type="Pfam" id="PF07690">
    <property type="entry name" value="MFS_1"/>
    <property type="match status" value="1"/>
</dbReference>
<keyword evidence="9" id="KW-1185">Reference proteome</keyword>
<feature type="transmembrane region" description="Helical" evidence="6">
    <location>
        <begin position="113"/>
        <end position="134"/>
    </location>
</feature>
<evidence type="ECO:0000256" key="6">
    <source>
        <dbReference type="SAM" id="Phobius"/>
    </source>
</evidence>
<feature type="transmembrane region" description="Helical" evidence="6">
    <location>
        <begin position="324"/>
        <end position="345"/>
    </location>
</feature>
<dbReference type="EMBL" id="CP003732">
    <property type="protein sequence ID" value="AFV10715.1"/>
    <property type="molecule type" value="Genomic_DNA"/>
</dbReference>